<keyword evidence="2 5" id="KW-0805">Transcription regulation</keyword>
<dbReference type="InterPro" id="IPR036390">
    <property type="entry name" value="WH_DNA-bd_sf"/>
</dbReference>
<comment type="similarity">
    <text evidence="5">Belongs to the HrcA family.</text>
</comment>
<keyword evidence="3 5" id="KW-0346">Stress response</keyword>
<dbReference type="SUPFAM" id="SSF46785">
    <property type="entry name" value="Winged helix' DNA-binding domain"/>
    <property type="match status" value="1"/>
</dbReference>
<dbReference type="Gene3D" id="1.10.10.10">
    <property type="entry name" value="Winged helix-like DNA-binding domain superfamily/Winged helix DNA-binding domain"/>
    <property type="match status" value="1"/>
</dbReference>
<dbReference type="GO" id="GO:0045892">
    <property type="term" value="P:negative regulation of DNA-templated transcription"/>
    <property type="evidence" value="ECO:0007669"/>
    <property type="project" value="UniProtKB-UniRule"/>
</dbReference>
<evidence type="ECO:0000256" key="4">
    <source>
        <dbReference type="ARBA" id="ARBA00023163"/>
    </source>
</evidence>
<reference evidence="7 8" key="1">
    <citation type="submission" date="2017-05" db="EMBL/GenBank/DDBJ databases">
        <title>Butyricicoccus porcorum sp. nov. a butyrate-producing bacterium from the swine intestinal tract.</title>
        <authorList>
            <person name="Trachsel J."/>
            <person name="Humphrey S."/>
            <person name="Allen H.K."/>
        </authorList>
    </citation>
    <scope>NUCLEOTIDE SEQUENCE [LARGE SCALE GENOMIC DNA]</scope>
    <source>
        <strain evidence="7">BB10</strain>
    </source>
</reference>
<organism evidence="7 8">
    <name type="scientific">Butyricicoccus porcorum</name>
    <dbReference type="NCBI Taxonomy" id="1945634"/>
    <lineage>
        <taxon>Bacteria</taxon>
        <taxon>Bacillati</taxon>
        <taxon>Bacillota</taxon>
        <taxon>Clostridia</taxon>
        <taxon>Eubacteriales</taxon>
        <taxon>Butyricicoccaceae</taxon>
        <taxon>Butyricicoccus</taxon>
    </lineage>
</organism>
<dbReference type="PIRSF" id="PIRSF005485">
    <property type="entry name" value="HrcA"/>
    <property type="match status" value="1"/>
</dbReference>
<sequence>MNTVELSARKKLILKTIIGDYIRTAEPVGSKAIASRPELGFSSATIRNEMSELEEMGYLEKPHTSAGRIPSPAGYRLYVDELMGQPNLTAADVDRINSVMKLKVKELDRMVSEAGKLISNLTDYTTLAVTPVMQRVTIRKFQIISVSPVDFVIVAVTDSGVVKNKMLRTAAPVTADEAELLTYVLNQTLTGIPIDAITPERFDIVRRAAGVTALLTLVAEFLNEFIEEMSEQKVFLQGASKLLAYPEYRDVHKAQELLDFISDESNMPALRAFTRDIDGVRITIGPENGKGPMQNASMVYATYNIGSVGRGLIGIVGPTRMDYAKLSARLALFSKGLNRLIAETFFDED</sequence>
<dbReference type="PANTHER" id="PTHR34824:SF1">
    <property type="entry name" value="HEAT-INDUCIBLE TRANSCRIPTION REPRESSOR HRCA"/>
    <property type="match status" value="1"/>
</dbReference>
<keyword evidence="8" id="KW-1185">Reference proteome</keyword>
<dbReference type="PANTHER" id="PTHR34824">
    <property type="entry name" value="HEAT-INDUCIBLE TRANSCRIPTION REPRESSOR HRCA"/>
    <property type="match status" value="1"/>
</dbReference>
<dbReference type="OrthoDB" id="9783139at2"/>
<evidence type="ECO:0000259" key="6">
    <source>
        <dbReference type="Pfam" id="PF01628"/>
    </source>
</evidence>
<dbReference type="EMBL" id="NHOC01000001">
    <property type="protein sequence ID" value="OUM21856.1"/>
    <property type="molecule type" value="Genomic_DNA"/>
</dbReference>
<keyword evidence="4 5" id="KW-0804">Transcription</keyword>
<dbReference type="NCBIfam" id="TIGR00331">
    <property type="entry name" value="hrcA"/>
    <property type="match status" value="1"/>
</dbReference>
<proteinExistence type="inferred from homology"/>
<keyword evidence="1 5" id="KW-0678">Repressor</keyword>
<evidence type="ECO:0000313" key="7">
    <source>
        <dbReference type="EMBL" id="OUM21856.1"/>
    </source>
</evidence>
<evidence type="ECO:0000256" key="1">
    <source>
        <dbReference type="ARBA" id="ARBA00022491"/>
    </source>
</evidence>
<dbReference type="InterPro" id="IPR002571">
    <property type="entry name" value="HrcA"/>
</dbReference>
<dbReference type="Gene3D" id="3.30.450.40">
    <property type="match status" value="1"/>
</dbReference>
<dbReference type="SUPFAM" id="SSF55781">
    <property type="entry name" value="GAF domain-like"/>
    <property type="match status" value="1"/>
</dbReference>
<comment type="caution">
    <text evidence="7">The sequence shown here is derived from an EMBL/GenBank/DDBJ whole genome shotgun (WGS) entry which is preliminary data.</text>
</comment>
<dbReference type="InterPro" id="IPR023120">
    <property type="entry name" value="WHTH_transcript_rep_HrcA_IDD"/>
</dbReference>
<dbReference type="InterPro" id="IPR029016">
    <property type="entry name" value="GAF-like_dom_sf"/>
</dbReference>
<accession>A0A252F7X7</accession>
<evidence type="ECO:0000256" key="5">
    <source>
        <dbReference type="HAMAP-Rule" id="MF_00081"/>
    </source>
</evidence>
<feature type="domain" description="Heat-inducible transcription repressor HrcA C-terminal" evidence="6">
    <location>
        <begin position="108"/>
        <end position="325"/>
    </location>
</feature>
<dbReference type="InterPro" id="IPR036388">
    <property type="entry name" value="WH-like_DNA-bd_sf"/>
</dbReference>
<evidence type="ECO:0000256" key="3">
    <source>
        <dbReference type="ARBA" id="ARBA00023016"/>
    </source>
</evidence>
<dbReference type="GO" id="GO:0003677">
    <property type="term" value="F:DNA binding"/>
    <property type="evidence" value="ECO:0007669"/>
    <property type="project" value="InterPro"/>
</dbReference>
<dbReference type="Gene3D" id="3.30.390.60">
    <property type="entry name" value="Heat-inducible transcription repressor hrca homolog, domain 3"/>
    <property type="match status" value="1"/>
</dbReference>
<dbReference type="InterPro" id="IPR021153">
    <property type="entry name" value="HrcA_C"/>
</dbReference>
<dbReference type="HAMAP" id="MF_00081">
    <property type="entry name" value="HrcA"/>
    <property type="match status" value="1"/>
</dbReference>
<protein>
    <recommendedName>
        <fullName evidence="5">Heat-inducible transcription repressor HrcA</fullName>
    </recommendedName>
</protein>
<name>A0A252F7X7_9FIRM</name>
<dbReference type="AlphaFoldDB" id="A0A252F7X7"/>
<dbReference type="Proteomes" id="UP000194903">
    <property type="component" value="Unassembled WGS sequence"/>
</dbReference>
<evidence type="ECO:0000313" key="8">
    <source>
        <dbReference type="Proteomes" id="UP000194903"/>
    </source>
</evidence>
<comment type="function">
    <text evidence="5">Negative regulator of class I heat shock genes (grpE-dnaK-dnaJ and groELS operons). Prevents heat-shock induction of these operons.</text>
</comment>
<dbReference type="Pfam" id="PF01628">
    <property type="entry name" value="HrcA"/>
    <property type="match status" value="1"/>
</dbReference>
<gene>
    <name evidence="5" type="primary">hrcA</name>
    <name evidence="7" type="ORF">CBW42_01150</name>
</gene>
<evidence type="ECO:0000256" key="2">
    <source>
        <dbReference type="ARBA" id="ARBA00023015"/>
    </source>
</evidence>